<name>A0A5M6D234_9BACT</name>
<keyword evidence="17" id="KW-1208">Phospholipid metabolism</keyword>
<dbReference type="PANTHER" id="PTHR46382">
    <property type="entry name" value="PHOSPHATIDATE CYTIDYLYLTRANSFERASE"/>
    <property type="match status" value="1"/>
</dbReference>
<keyword evidence="15 24" id="KW-0472">Membrane</keyword>
<evidence type="ECO:0000256" key="8">
    <source>
        <dbReference type="ARBA" id="ARBA00022475"/>
    </source>
</evidence>
<feature type="transmembrane region" description="Helical" evidence="24">
    <location>
        <begin position="67"/>
        <end position="87"/>
    </location>
</feature>
<accession>A0A5M6D234</accession>
<evidence type="ECO:0000313" key="26">
    <source>
        <dbReference type="Proteomes" id="UP000324479"/>
    </source>
</evidence>
<evidence type="ECO:0000256" key="4">
    <source>
        <dbReference type="ARBA" id="ARBA00005189"/>
    </source>
</evidence>
<comment type="subcellular location">
    <subcellularLocation>
        <location evidence="2">Cell membrane</location>
        <topology evidence="2">Multi-pass membrane protein</topology>
    </subcellularLocation>
</comment>
<evidence type="ECO:0000256" key="22">
    <source>
        <dbReference type="ARBA" id="ARBA00032743"/>
    </source>
</evidence>
<keyword evidence="13 24" id="KW-1133">Transmembrane helix</keyword>
<dbReference type="RefSeq" id="WP_150077779.1">
    <property type="nucleotide sequence ID" value="NZ_VWOX01000010.1"/>
</dbReference>
<evidence type="ECO:0000256" key="23">
    <source>
        <dbReference type="ARBA" id="ARBA00033406"/>
    </source>
</evidence>
<proteinExistence type="inferred from homology"/>
<evidence type="ECO:0000256" key="3">
    <source>
        <dbReference type="ARBA" id="ARBA00005119"/>
    </source>
</evidence>
<keyword evidence="9" id="KW-0444">Lipid biosynthesis</keyword>
<feature type="transmembrane region" description="Helical" evidence="24">
    <location>
        <begin position="265"/>
        <end position="290"/>
    </location>
</feature>
<evidence type="ECO:0000256" key="24">
    <source>
        <dbReference type="SAM" id="Phobius"/>
    </source>
</evidence>
<dbReference type="Pfam" id="PF01148">
    <property type="entry name" value="CTP_transf_1"/>
    <property type="match status" value="1"/>
</dbReference>
<comment type="pathway">
    <text evidence="3">Phospholipid metabolism; CDP-diacylglycerol biosynthesis; CDP-diacylglycerol from sn-glycerol 3-phosphate: step 3/3.</text>
</comment>
<keyword evidence="12" id="KW-0548">Nucleotidyltransferase</keyword>
<feature type="transmembrane region" description="Helical" evidence="24">
    <location>
        <begin position="34"/>
        <end position="55"/>
    </location>
</feature>
<feature type="transmembrane region" description="Helical" evidence="24">
    <location>
        <begin position="230"/>
        <end position="253"/>
    </location>
</feature>
<evidence type="ECO:0000256" key="11">
    <source>
        <dbReference type="ARBA" id="ARBA00022692"/>
    </source>
</evidence>
<feature type="transmembrane region" description="Helical" evidence="24">
    <location>
        <begin position="9"/>
        <end position="28"/>
    </location>
</feature>
<evidence type="ECO:0000256" key="9">
    <source>
        <dbReference type="ARBA" id="ARBA00022516"/>
    </source>
</evidence>
<evidence type="ECO:0000256" key="12">
    <source>
        <dbReference type="ARBA" id="ARBA00022695"/>
    </source>
</evidence>
<comment type="catalytic activity">
    <reaction evidence="1">
        <text>a 1,2-diacyl-sn-glycero-3-phosphate + CTP + H(+) = a CDP-1,2-diacyl-sn-glycerol + diphosphate</text>
        <dbReference type="Rhea" id="RHEA:16229"/>
        <dbReference type="ChEBI" id="CHEBI:15378"/>
        <dbReference type="ChEBI" id="CHEBI:33019"/>
        <dbReference type="ChEBI" id="CHEBI:37563"/>
        <dbReference type="ChEBI" id="CHEBI:58332"/>
        <dbReference type="ChEBI" id="CHEBI:58608"/>
        <dbReference type="EC" id="2.7.7.41"/>
    </reaction>
</comment>
<comment type="pathway">
    <text evidence="4">Lipid metabolism.</text>
</comment>
<comment type="caution">
    <text evidence="25">The sequence shown here is derived from an EMBL/GenBank/DDBJ whole genome shotgun (WGS) entry which is preliminary data.</text>
</comment>
<evidence type="ECO:0000313" key="25">
    <source>
        <dbReference type="EMBL" id="KAA5541393.1"/>
    </source>
</evidence>
<comment type="similarity">
    <text evidence="5">Belongs to the CDS family.</text>
</comment>
<dbReference type="GO" id="GO:0005886">
    <property type="term" value="C:plasma membrane"/>
    <property type="evidence" value="ECO:0007669"/>
    <property type="project" value="UniProtKB-SubCell"/>
</dbReference>
<evidence type="ECO:0000256" key="14">
    <source>
        <dbReference type="ARBA" id="ARBA00023098"/>
    </source>
</evidence>
<evidence type="ECO:0000256" key="10">
    <source>
        <dbReference type="ARBA" id="ARBA00022679"/>
    </source>
</evidence>
<evidence type="ECO:0000256" key="15">
    <source>
        <dbReference type="ARBA" id="ARBA00023136"/>
    </source>
</evidence>
<evidence type="ECO:0000256" key="16">
    <source>
        <dbReference type="ARBA" id="ARBA00023209"/>
    </source>
</evidence>
<dbReference type="AlphaFoldDB" id="A0A5M6D234"/>
<keyword evidence="8" id="KW-1003">Cell membrane</keyword>
<evidence type="ECO:0000256" key="19">
    <source>
        <dbReference type="ARBA" id="ARBA00031825"/>
    </source>
</evidence>
<sequence>MLADRLRTSAILITVVVGLILLDAFVVVPGAEGVWLLPLLLFFTIGTAGEIAGMLRAADHPVRPISCVTGPTLVALSSGIPFLWALSPDDYPADCPVGRLGWIVLGSVAAIFVVLIWEMRHYNRIVEYAQEHEDSVSGQRLTPTINQTAGATIRRTCNGVFVSMYVGLPMAMLVATRGLHASTDARFGLAALITIIAVTKSTDAGAYFTGKAIGRHKLIPRLSPGKTVEGSIGGIVTATVVAYGCLAVLIPWLTEPQSNTTPATGLAGVLALPHWGALVLGPVLAVAGMIGDLAESLFKRDAGVKDSGNLLPGLGGVWDVTDSLLAASVPAFFCFAAGVGGA</sequence>
<keyword evidence="11 24" id="KW-0812">Transmembrane</keyword>
<evidence type="ECO:0000256" key="18">
    <source>
        <dbReference type="ARBA" id="ARBA00029893"/>
    </source>
</evidence>
<dbReference type="Proteomes" id="UP000324479">
    <property type="component" value="Unassembled WGS sequence"/>
</dbReference>
<evidence type="ECO:0000256" key="6">
    <source>
        <dbReference type="ARBA" id="ARBA00012487"/>
    </source>
</evidence>
<dbReference type="PANTHER" id="PTHR46382:SF1">
    <property type="entry name" value="PHOSPHATIDATE CYTIDYLYLTRANSFERASE"/>
    <property type="match status" value="1"/>
</dbReference>
<evidence type="ECO:0000256" key="5">
    <source>
        <dbReference type="ARBA" id="ARBA00010185"/>
    </source>
</evidence>
<organism evidence="25 26">
    <name type="scientific">Roseiconus nitratireducens</name>
    <dbReference type="NCBI Taxonomy" id="2605748"/>
    <lineage>
        <taxon>Bacteria</taxon>
        <taxon>Pseudomonadati</taxon>
        <taxon>Planctomycetota</taxon>
        <taxon>Planctomycetia</taxon>
        <taxon>Pirellulales</taxon>
        <taxon>Pirellulaceae</taxon>
        <taxon>Roseiconus</taxon>
    </lineage>
</organism>
<keyword evidence="14" id="KW-0443">Lipid metabolism</keyword>
<feature type="transmembrane region" description="Helical" evidence="24">
    <location>
        <begin position="99"/>
        <end position="117"/>
    </location>
</feature>
<feature type="transmembrane region" description="Helical" evidence="24">
    <location>
        <begin position="187"/>
        <end position="209"/>
    </location>
</feature>
<evidence type="ECO:0000256" key="17">
    <source>
        <dbReference type="ARBA" id="ARBA00023264"/>
    </source>
</evidence>
<evidence type="ECO:0000256" key="13">
    <source>
        <dbReference type="ARBA" id="ARBA00022989"/>
    </source>
</evidence>
<keyword evidence="10" id="KW-0808">Transferase</keyword>
<feature type="transmembrane region" description="Helical" evidence="24">
    <location>
        <begin position="156"/>
        <end position="175"/>
    </location>
</feature>
<dbReference type="EMBL" id="VWOX01000010">
    <property type="protein sequence ID" value="KAA5541393.1"/>
    <property type="molecule type" value="Genomic_DNA"/>
</dbReference>
<evidence type="ECO:0000256" key="2">
    <source>
        <dbReference type="ARBA" id="ARBA00004651"/>
    </source>
</evidence>
<keyword evidence="16" id="KW-0594">Phospholipid biosynthesis</keyword>
<evidence type="ECO:0000256" key="7">
    <source>
        <dbReference type="ARBA" id="ARBA00019373"/>
    </source>
</evidence>
<keyword evidence="26" id="KW-1185">Reference proteome</keyword>
<evidence type="ECO:0000256" key="21">
    <source>
        <dbReference type="ARBA" id="ARBA00032396"/>
    </source>
</evidence>
<dbReference type="GO" id="GO:0016024">
    <property type="term" value="P:CDP-diacylglycerol biosynthetic process"/>
    <property type="evidence" value="ECO:0007669"/>
    <property type="project" value="TreeGrafter"/>
</dbReference>
<reference evidence="25 26" key="1">
    <citation type="submission" date="2019-08" db="EMBL/GenBank/DDBJ databases">
        <authorList>
            <person name="Dhanesh K."/>
            <person name="Kumar G."/>
            <person name="Sasikala C."/>
            <person name="Venkata Ramana C."/>
        </authorList>
    </citation>
    <scope>NUCLEOTIDE SEQUENCE [LARGE SCALE GENOMIC DNA]</scope>
    <source>
        <strain evidence="25 26">JC645</strain>
    </source>
</reference>
<dbReference type="GO" id="GO:0004605">
    <property type="term" value="F:phosphatidate cytidylyltransferase activity"/>
    <property type="evidence" value="ECO:0007669"/>
    <property type="project" value="UniProtKB-EC"/>
</dbReference>
<dbReference type="EC" id="2.7.7.41" evidence="6"/>
<evidence type="ECO:0000256" key="1">
    <source>
        <dbReference type="ARBA" id="ARBA00001698"/>
    </source>
</evidence>
<evidence type="ECO:0000256" key="20">
    <source>
        <dbReference type="ARBA" id="ARBA00032253"/>
    </source>
</evidence>
<protein>
    <recommendedName>
        <fullName evidence="7">Phosphatidate cytidylyltransferase</fullName>
        <ecNumber evidence="6">2.7.7.41</ecNumber>
    </recommendedName>
    <alternativeName>
        <fullName evidence="20">CDP-DAG synthase</fullName>
    </alternativeName>
    <alternativeName>
        <fullName evidence="22">CDP-DG synthase</fullName>
    </alternativeName>
    <alternativeName>
        <fullName evidence="18">CDP-diacylglycerol synthase</fullName>
    </alternativeName>
    <alternativeName>
        <fullName evidence="21">CDP-diglyceride pyrophosphorylase</fullName>
    </alternativeName>
    <alternativeName>
        <fullName evidence="23">CDP-diglyceride synthase</fullName>
    </alternativeName>
    <alternativeName>
        <fullName evidence="19">CTP:phosphatidate cytidylyltransferase</fullName>
    </alternativeName>
</protein>
<gene>
    <name evidence="25" type="ORF">FYK55_17645</name>
</gene>